<dbReference type="GeneID" id="7823564"/>
<keyword evidence="7" id="KW-1133">Transmembrane helix</keyword>
<dbReference type="GO" id="GO:0006508">
    <property type="term" value="P:proteolysis"/>
    <property type="evidence" value="ECO:0007669"/>
    <property type="project" value="UniProtKB-KW"/>
</dbReference>
<keyword evidence="2 6" id="KW-0645">Protease</keyword>
<dbReference type="InterPro" id="IPR021109">
    <property type="entry name" value="Peptidase_aspartic_dom_sf"/>
</dbReference>
<name>Q22NG4_TETTS</name>
<dbReference type="InterPro" id="IPR033121">
    <property type="entry name" value="PEPTIDASE_A1"/>
</dbReference>
<reference evidence="10" key="1">
    <citation type="journal article" date="2006" name="PLoS Biol.">
        <title>Macronuclear genome sequence of the ciliate Tetrahymena thermophila, a model eukaryote.</title>
        <authorList>
            <person name="Eisen J.A."/>
            <person name="Coyne R.S."/>
            <person name="Wu M."/>
            <person name="Wu D."/>
            <person name="Thiagarajan M."/>
            <person name="Wortman J.R."/>
            <person name="Badger J.H."/>
            <person name="Ren Q."/>
            <person name="Amedeo P."/>
            <person name="Jones K.M."/>
            <person name="Tallon L.J."/>
            <person name="Delcher A.L."/>
            <person name="Salzberg S.L."/>
            <person name="Silva J.C."/>
            <person name="Haas B.J."/>
            <person name="Majoros W.H."/>
            <person name="Farzad M."/>
            <person name="Carlton J.M."/>
            <person name="Smith R.K. Jr."/>
            <person name="Garg J."/>
            <person name="Pearlman R.E."/>
            <person name="Karrer K.M."/>
            <person name="Sun L."/>
            <person name="Manning G."/>
            <person name="Elde N.C."/>
            <person name="Turkewitz A.P."/>
            <person name="Asai D.J."/>
            <person name="Wilkes D.E."/>
            <person name="Wang Y."/>
            <person name="Cai H."/>
            <person name="Collins K."/>
            <person name="Stewart B.A."/>
            <person name="Lee S.R."/>
            <person name="Wilamowska K."/>
            <person name="Weinberg Z."/>
            <person name="Ruzzo W.L."/>
            <person name="Wloga D."/>
            <person name="Gaertig J."/>
            <person name="Frankel J."/>
            <person name="Tsao C.-C."/>
            <person name="Gorovsky M.A."/>
            <person name="Keeling P.J."/>
            <person name="Waller R.F."/>
            <person name="Patron N.J."/>
            <person name="Cherry J.M."/>
            <person name="Stover N.A."/>
            <person name="Krieger C.J."/>
            <person name="del Toro C."/>
            <person name="Ryder H.F."/>
            <person name="Williamson S.C."/>
            <person name="Barbeau R.A."/>
            <person name="Hamilton E.P."/>
            <person name="Orias E."/>
        </authorList>
    </citation>
    <scope>NUCLEOTIDE SEQUENCE [LARGE SCALE GENOMIC DNA]</scope>
    <source>
        <strain evidence="10">SB210</strain>
    </source>
</reference>
<accession>Q22NG4</accession>
<keyword evidence="4 6" id="KW-0378">Hydrolase</keyword>
<evidence type="ECO:0000256" key="3">
    <source>
        <dbReference type="ARBA" id="ARBA00022750"/>
    </source>
</evidence>
<dbReference type="PANTHER" id="PTHR47966">
    <property type="entry name" value="BETA-SITE APP-CLEAVING ENZYME, ISOFORM A-RELATED"/>
    <property type="match status" value="1"/>
</dbReference>
<evidence type="ECO:0000256" key="7">
    <source>
        <dbReference type="SAM" id="Phobius"/>
    </source>
</evidence>
<feature type="active site" evidence="5">
    <location>
        <position position="194"/>
    </location>
</feature>
<dbReference type="PANTHER" id="PTHR47966:SF51">
    <property type="entry name" value="BETA-SITE APP-CLEAVING ENZYME, ISOFORM A-RELATED"/>
    <property type="match status" value="1"/>
</dbReference>
<dbReference type="CDD" id="cd05471">
    <property type="entry name" value="pepsin_like"/>
    <property type="match status" value="1"/>
</dbReference>
<dbReference type="eggNOG" id="KOG1339">
    <property type="taxonomic scope" value="Eukaryota"/>
</dbReference>
<evidence type="ECO:0000256" key="6">
    <source>
        <dbReference type="RuleBase" id="RU000454"/>
    </source>
</evidence>
<dbReference type="Gene3D" id="2.40.70.10">
    <property type="entry name" value="Acid Proteases"/>
    <property type="match status" value="2"/>
</dbReference>
<protein>
    <submittedName>
        <fullName evidence="9">Eukaryotic aspartyl protease</fullName>
    </submittedName>
</protein>
<dbReference type="HOGENOM" id="CLU_654686_0_0_1"/>
<dbReference type="PROSITE" id="PS51767">
    <property type="entry name" value="PEPTIDASE_A1"/>
    <property type="match status" value="1"/>
</dbReference>
<feature type="active site" evidence="5">
    <location>
        <position position="29"/>
    </location>
</feature>
<dbReference type="GO" id="GO:0004190">
    <property type="term" value="F:aspartic-type endopeptidase activity"/>
    <property type="evidence" value="ECO:0007669"/>
    <property type="project" value="UniProtKB-KW"/>
</dbReference>
<dbReference type="STRING" id="312017.Q22NG4"/>
<evidence type="ECO:0000256" key="4">
    <source>
        <dbReference type="ARBA" id="ARBA00022801"/>
    </source>
</evidence>
<evidence type="ECO:0000313" key="10">
    <source>
        <dbReference type="Proteomes" id="UP000009168"/>
    </source>
</evidence>
<dbReference type="InterPro" id="IPR034164">
    <property type="entry name" value="Pepsin-like_dom"/>
</dbReference>
<keyword evidence="3 6" id="KW-0064">Aspartyl protease</keyword>
<evidence type="ECO:0000256" key="2">
    <source>
        <dbReference type="ARBA" id="ARBA00022670"/>
    </source>
</evidence>
<dbReference type="Proteomes" id="UP000009168">
    <property type="component" value="Unassembled WGS sequence"/>
</dbReference>
<comment type="similarity">
    <text evidence="1 6">Belongs to the peptidase A1 family.</text>
</comment>
<keyword evidence="7" id="KW-0812">Transmembrane</keyword>
<dbReference type="SUPFAM" id="SSF50630">
    <property type="entry name" value="Acid proteases"/>
    <property type="match status" value="1"/>
</dbReference>
<dbReference type="PRINTS" id="PR00792">
    <property type="entry name" value="PEPSIN"/>
</dbReference>
<dbReference type="RefSeq" id="XP_001007066.2">
    <property type="nucleotide sequence ID" value="XM_001007066.2"/>
</dbReference>
<sequence length="388" mass="43617">MGITNFSNSVYMLSINVGQSKTQLNVQLDTGSYVLWFVSKSCQGCGDFYPNRYDCIDSDGCTLSTKNNDITFADGTKIQGTVGQVPVYFEDGTLINNQYFLYVTQGQNVAAGKEDGILGLGIVDPYNQQDNAGISKQTINSRLILGVLDQQYIKQNSTINIFPVTSKEHWSITASEVSYGDTVISSSDIKVLIDSGTSYIALPKNMLDAVKKIMSDQYSINYDSKISAFVGECSKRFPAFSFKFEDIYNNMVIYTLEAEYYSLYDSEQNQCGFIIIEIDDDEILLGDVFMMKYVSTFQYSPKLQVQLAQSITQPNQIPFQTHTPSSDNPFPLWAKIIIPIACCLIIAIFGYFIYRCYQKSKLNNALQQQSFQQQLKQEKSFTVNSSIN</sequence>
<evidence type="ECO:0000256" key="1">
    <source>
        <dbReference type="ARBA" id="ARBA00007447"/>
    </source>
</evidence>
<keyword evidence="7" id="KW-0472">Membrane</keyword>
<dbReference type="KEGG" id="tet:TTHERM_00202810"/>
<keyword evidence="10" id="KW-1185">Reference proteome</keyword>
<dbReference type="Pfam" id="PF00026">
    <property type="entry name" value="Asp"/>
    <property type="match status" value="1"/>
</dbReference>
<feature type="transmembrane region" description="Helical" evidence="7">
    <location>
        <begin position="332"/>
        <end position="354"/>
    </location>
</feature>
<evidence type="ECO:0000256" key="5">
    <source>
        <dbReference type="PIRSR" id="PIRSR601461-1"/>
    </source>
</evidence>
<dbReference type="InterPro" id="IPR001461">
    <property type="entry name" value="Aspartic_peptidase_A1"/>
</dbReference>
<dbReference type="AlphaFoldDB" id="Q22NG4"/>
<gene>
    <name evidence="9" type="ORF">TTHERM_00202810</name>
</gene>
<evidence type="ECO:0000313" key="9">
    <source>
        <dbReference type="EMBL" id="EAR86821.2"/>
    </source>
</evidence>
<evidence type="ECO:0000259" key="8">
    <source>
        <dbReference type="PROSITE" id="PS51767"/>
    </source>
</evidence>
<dbReference type="EMBL" id="GG662857">
    <property type="protein sequence ID" value="EAR86821.2"/>
    <property type="molecule type" value="Genomic_DNA"/>
</dbReference>
<proteinExistence type="inferred from homology"/>
<dbReference type="OrthoDB" id="311946at2759"/>
<organism evidence="9 10">
    <name type="scientific">Tetrahymena thermophila (strain SB210)</name>
    <dbReference type="NCBI Taxonomy" id="312017"/>
    <lineage>
        <taxon>Eukaryota</taxon>
        <taxon>Sar</taxon>
        <taxon>Alveolata</taxon>
        <taxon>Ciliophora</taxon>
        <taxon>Intramacronucleata</taxon>
        <taxon>Oligohymenophorea</taxon>
        <taxon>Hymenostomatida</taxon>
        <taxon>Tetrahymenina</taxon>
        <taxon>Tetrahymenidae</taxon>
        <taxon>Tetrahymena</taxon>
    </lineage>
</organism>
<dbReference type="InterPro" id="IPR001969">
    <property type="entry name" value="Aspartic_peptidase_AS"/>
</dbReference>
<dbReference type="InParanoid" id="Q22NG4"/>
<dbReference type="PROSITE" id="PS00141">
    <property type="entry name" value="ASP_PROTEASE"/>
    <property type="match status" value="1"/>
</dbReference>
<feature type="domain" description="Peptidase A1" evidence="8">
    <location>
        <begin position="11"/>
        <end position="308"/>
    </location>
</feature>